<dbReference type="GO" id="GO:0016787">
    <property type="term" value="F:hydrolase activity"/>
    <property type="evidence" value="ECO:0007669"/>
    <property type="project" value="UniProtKB-KW"/>
</dbReference>
<dbReference type="SUPFAM" id="SSF56317">
    <property type="entry name" value="Carbon-nitrogen hydrolase"/>
    <property type="match status" value="1"/>
</dbReference>
<organism evidence="3 4">
    <name type="scientific">Aquibaculum arenosum</name>
    <dbReference type="NCBI Taxonomy" id="3032591"/>
    <lineage>
        <taxon>Bacteria</taxon>
        <taxon>Pseudomonadati</taxon>
        <taxon>Pseudomonadota</taxon>
        <taxon>Alphaproteobacteria</taxon>
        <taxon>Rhodospirillales</taxon>
        <taxon>Rhodovibrionaceae</taxon>
        <taxon>Aquibaculum</taxon>
    </lineage>
</organism>
<dbReference type="PROSITE" id="PS50263">
    <property type="entry name" value="CN_HYDROLASE"/>
    <property type="match status" value="1"/>
</dbReference>
<gene>
    <name evidence="3" type="ORF">P2G67_13060</name>
</gene>
<sequence length="278" mass="29759">MSEAFTVGLVQTNSSDVLADNIAAASQMIREAAGQGADFVLTPENTTLMSPSREATLAAALPEESHPAIPAFSALAQELGIWLLIGSLSVRLGPDKAANRSMLFDPRGQVAARYDKIHMFDVNIPDGQSYRESDTFRPGEQAVVADLPWGRLGLTICYDVRFAALYRNLAKARASFISVPAAFTAFTGQAHWHVLQRARAIETGCFVFAPAQCGTHVADRQTYGHSLVVAPWGEVLADAGSEPGVVTARIDPALVAEARRMVPALTHDRAFEAVPEGA</sequence>
<proteinExistence type="predicted"/>
<dbReference type="Pfam" id="PF00795">
    <property type="entry name" value="CN_hydrolase"/>
    <property type="match status" value="1"/>
</dbReference>
<keyword evidence="1 3" id="KW-0378">Hydrolase</keyword>
<evidence type="ECO:0000259" key="2">
    <source>
        <dbReference type="PROSITE" id="PS50263"/>
    </source>
</evidence>
<reference evidence="3 4" key="1">
    <citation type="submission" date="2023-03" db="EMBL/GenBank/DDBJ databases">
        <title>Fodinicurvata sp. CAU 1616 isolated from sea sendiment.</title>
        <authorList>
            <person name="Kim W."/>
        </authorList>
    </citation>
    <scope>NUCLEOTIDE SEQUENCE [LARGE SCALE GENOMIC DNA]</scope>
    <source>
        <strain evidence="3 4">CAU 1616</strain>
    </source>
</reference>
<dbReference type="InterPro" id="IPR036526">
    <property type="entry name" value="C-N_Hydrolase_sf"/>
</dbReference>
<evidence type="ECO:0000313" key="3">
    <source>
        <dbReference type="EMBL" id="MDF2096905.1"/>
    </source>
</evidence>
<dbReference type="EMBL" id="JARHUD010000008">
    <property type="protein sequence ID" value="MDF2096905.1"/>
    <property type="molecule type" value="Genomic_DNA"/>
</dbReference>
<dbReference type="PANTHER" id="PTHR23088:SF27">
    <property type="entry name" value="DEAMINATED GLUTATHIONE AMIDASE"/>
    <property type="match status" value="1"/>
</dbReference>
<dbReference type="InterPro" id="IPR045254">
    <property type="entry name" value="Nit1/2_C-N_Hydrolase"/>
</dbReference>
<comment type="caution">
    <text evidence="3">The sequence shown here is derived from an EMBL/GenBank/DDBJ whole genome shotgun (WGS) entry which is preliminary data.</text>
</comment>
<accession>A0ABT5YPK8</accession>
<protein>
    <submittedName>
        <fullName evidence="3">Carbon-nitrogen hydrolase family protein</fullName>
    </submittedName>
</protein>
<dbReference type="InterPro" id="IPR003010">
    <property type="entry name" value="C-N_Hydrolase"/>
</dbReference>
<dbReference type="PANTHER" id="PTHR23088">
    <property type="entry name" value="NITRILASE-RELATED"/>
    <property type="match status" value="1"/>
</dbReference>
<dbReference type="Proteomes" id="UP001215503">
    <property type="component" value="Unassembled WGS sequence"/>
</dbReference>
<dbReference type="Gene3D" id="3.60.110.10">
    <property type="entry name" value="Carbon-nitrogen hydrolase"/>
    <property type="match status" value="1"/>
</dbReference>
<name>A0ABT5YPK8_9PROT</name>
<evidence type="ECO:0000313" key="4">
    <source>
        <dbReference type="Proteomes" id="UP001215503"/>
    </source>
</evidence>
<dbReference type="RefSeq" id="WP_275823672.1">
    <property type="nucleotide sequence ID" value="NZ_JARHUD010000008.1"/>
</dbReference>
<feature type="domain" description="CN hydrolase" evidence="2">
    <location>
        <begin position="5"/>
        <end position="252"/>
    </location>
</feature>
<dbReference type="CDD" id="cd07572">
    <property type="entry name" value="nit"/>
    <property type="match status" value="1"/>
</dbReference>
<evidence type="ECO:0000256" key="1">
    <source>
        <dbReference type="ARBA" id="ARBA00022801"/>
    </source>
</evidence>
<keyword evidence="4" id="KW-1185">Reference proteome</keyword>